<accession>A0A9W6K834</accession>
<keyword evidence="2" id="KW-1185">Reference proteome</keyword>
<evidence type="ECO:0000313" key="2">
    <source>
        <dbReference type="Proteomes" id="UP001143328"/>
    </source>
</evidence>
<reference evidence="1" key="2">
    <citation type="submission" date="2023-01" db="EMBL/GenBank/DDBJ databases">
        <authorList>
            <person name="Sun Q."/>
            <person name="Evtushenko L."/>
        </authorList>
    </citation>
    <scope>NUCLEOTIDE SEQUENCE</scope>
    <source>
        <strain evidence="1">VKM B-2935</strain>
    </source>
</reference>
<protein>
    <submittedName>
        <fullName evidence="1">Uncharacterized protein</fullName>
    </submittedName>
</protein>
<evidence type="ECO:0000313" key="1">
    <source>
        <dbReference type="EMBL" id="GLK89973.1"/>
    </source>
</evidence>
<dbReference type="InterPro" id="IPR012448">
    <property type="entry name" value="DUF1652"/>
</dbReference>
<organism evidence="1 2">
    <name type="scientific">Pseudomonas turukhanskensis</name>
    <dbReference type="NCBI Taxonomy" id="1806536"/>
    <lineage>
        <taxon>Bacteria</taxon>
        <taxon>Pseudomonadati</taxon>
        <taxon>Pseudomonadota</taxon>
        <taxon>Gammaproteobacteria</taxon>
        <taxon>Pseudomonadales</taxon>
        <taxon>Pseudomonadaceae</taxon>
        <taxon>Pseudomonas</taxon>
    </lineage>
</organism>
<reference evidence="1" key="1">
    <citation type="journal article" date="2014" name="Int. J. Syst. Evol. Microbiol.">
        <title>Complete genome sequence of Corynebacterium casei LMG S-19264T (=DSM 44701T), isolated from a smear-ripened cheese.</title>
        <authorList>
            <consortium name="US DOE Joint Genome Institute (JGI-PGF)"/>
            <person name="Walter F."/>
            <person name="Albersmeier A."/>
            <person name="Kalinowski J."/>
            <person name="Ruckert C."/>
        </authorList>
    </citation>
    <scope>NUCLEOTIDE SEQUENCE</scope>
    <source>
        <strain evidence="1">VKM B-2935</strain>
    </source>
</reference>
<name>A0A9W6K834_9PSED</name>
<gene>
    <name evidence="1" type="ORF">GCM10017655_30350</name>
</gene>
<dbReference type="EMBL" id="BSFN01000008">
    <property type="protein sequence ID" value="GLK89973.1"/>
    <property type="molecule type" value="Genomic_DNA"/>
</dbReference>
<dbReference type="AlphaFoldDB" id="A0A9W6K834"/>
<dbReference type="Pfam" id="PF07865">
    <property type="entry name" value="DUF1652"/>
    <property type="match status" value="1"/>
</dbReference>
<sequence length="88" mass="9877">MTFPYACARLKEYFYPMGFEAGLDSPASMTARVFDKKTGEDFAVLAGLNWGPDTTDDDLAEIIELIEEEMHAQEFVHVPKKGDSLLDE</sequence>
<comment type="caution">
    <text evidence="1">The sequence shown here is derived from an EMBL/GenBank/DDBJ whole genome shotgun (WGS) entry which is preliminary data.</text>
</comment>
<proteinExistence type="predicted"/>
<dbReference type="Proteomes" id="UP001143328">
    <property type="component" value="Unassembled WGS sequence"/>
</dbReference>